<accession>A0ABT5SRP2</accession>
<evidence type="ECO:0000313" key="2">
    <source>
        <dbReference type="EMBL" id="MDD7964816.1"/>
    </source>
</evidence>
<dbReference type="Pfam" id="PF13649">
    <property type="entry name" value="Methyltransf_25"/>
    <property type="match status" value="1"/>
</dbReference>
<organism evidence="2 3">
    <name type="scientific">Actinomycetospora lemnae</name>
    <dbReference type="NCBI Taxonomy" id="3019891"/>
    <lineage>
        <taxon>Bacteria</taxon>
        <taxon>Bacillati</taxon>
        <taxon>Actinomycetota</taxon>
        <taxon>Actinomycetes</taxon>
        <taxon>Pseudonocardiales</taxon>
        <taxon>Pseudonocardiaceae</taxon>
        <taxon>Actinomycetospora</taxon>
    </lineage>
</organism>
<gene>
    <name evidence="2" type="ORF">PGB27_05580</name>
</gene>
<dbReference type="SUPFAM" id="SSF53335">
    <property type="entry name" value="S-adenosyl-L-methionine-dependent methyltransferases"/>
    <property type="match status" value="1"/>
</dbReference>
<sequence length="238" mass="24951">MDVRGPVPPPVPDPAPSPDVAARIAELAALDDAADTATVRRIYDEWAPTYDDEDVAAVLGYPSPERVAERVASLVRPDTDVLDVACGTGLVGAALAARGFRSLDGLDVSPAMIRRARRRRVYHDLGPADLRREVPGAAAKFGVVTCVGALGPGHLGPPALGGLVRVLRPGGLLVVATTDEIWAAGPYEAAVRRLVDGGHVRPHDGDQDDGHVDEGPGRLVVLTAREVPGPGRSVAWWS</sequence>
<keyword evidence="2" id="KW-0808">Transferase</keyword>
<name>A0ABT5SRP2_9PSEU</name>
<evidence type="ECO:0000313" key="3">
    <source>
        <dbReference type="Proteomes" id="UP001300763"/>
    </source>
</evidence>
<keyword evidence="3" id="KW-1185">Reference proteome</keyword>
<comment type="caution">
    <text evidence="2">The sequence shown here is derived from an EMBL/GenBank/DDBJ whole genome shotgun (WGS) entry which is preliminary data.</text>
</comment>
<dbReference type="GO" id="GO:0032259">
    <property type="term" value="P:methylation"/>
    <property type="evidence" value="ECO:0007669"/>
    <property type="project" value="UniProtKB-KW"/>
</dbReference>
<dbReference type="Proteomes" id="UP001300763">
    <property type="component" value="Unassembled WGS sequence"/>
</dbReference>
<feature type="domain" description="Methyltransferase" evidence="1">
    <location>
        <begin position="81"/>
        <end position="171"/>
    </location>
</feature>
<dbReference type="GO" id="GO:0008168">
    <property type="term" value="F:methyltransferase activity"/>
    <property type="evidence" value="ECO:0007669"/>
    <property type="project" value="UniProtKB-KW"/>
</dbReference>
<dbReference type="PANTHER" id="PTHR43591">
    <property type="entry name" value="METHYLTRANSFERASE"/>
    <property type="match status" value="1"/>
</dbReference>
<evidence type="ECO:0000259" key="1">
    <source>
        <dbReference type="Pfam" id="PF13649"/>
    </source>
</evidence>
<dbReference type="InterPro" id="IPR029063">
    <property type="entry name" value="SAM-dependent_MTases_sf"/>
</dbReference>
<keyword evidence="2" id="KW-0489">Methyltransferase</keyword>
<dbReference type="EMBL" id="JAQZAO010000002">
    <property type="protein sequence ID" value="MDD7964816.1"/>
    <property type="molecule type" value="Genomic_DNA"/>
</dbReference>
<dbReference type="Gene3D" id="3.40.50.150">
    <property type="entry name" value="Vaccinia Virus protein VP39"/>
    <property type="match status" value="1"/>
</dbReference>
<proteinExistence type="predicted"/>
<dbReference type="RefSeq" id="WP_274199348.1">
    <property type="nucleotide sequence ID" value="NZ_JAQZAO010000002.1"/>
</dbReference>
<reference evidence="2 3" key="1">
    <citation type="submission" date="2023-02" db="EMBL/GenBank/DDBJ databases">
        <title>Genome sequencing required for Actinomycetospora new species description.</title>
        <authorList>
            <person name="Saimee Y."/>
            <person name="Duangmal K."/>
        </authorList>
    </citation>
    <scope>NUCLEOTIDE SEQUENCE [LARGE SCALE GENOMIC DNA]</scope>
    <source>
        <strain evidence="2 3">DW7H6</strain>
    </source>
</reference>
<dbReference type="InterPro" id="IPR041698">
    <property type="entry name" value="Methyltransf_25"/>
</dbReference>
<dbReference type="PANTHER" id="PTHR43591:SF110">
    <property type="entry name" value="RHODANESE DOMAIN-CONTAINING PROTEIN"/>
    <property type="match status" value="1"/>
</dbReference>
<dbReference type="CDD" id="cd02440">
    <property type="entry name" value="AdoMet_MTases"/>
    <property type="match status" value="1"/>
</dbReference>
<protein>
    <submittedName>
        <fullName evidence="2">Class I SAM-dependent methyltransferase</fullName>
    </submittedName>
</protein>